<dbReference type="PANTHER" id="PTHR30258:SF1">
    <property type="entry name" value="PROTEIN TRANSPORT PROTEIN HOFB HOMOLOG"/>
    <property type="match status" value="1"/>
</dbReference>
<proteinExistence type="inferred from homology"/>
<dbReference type="EMBL" id="NESN01000005">
    <property type="protein sequence ID" value="PUE52083.1"/>
    <property type="molecule type" value="Genomic_DNA"/>
</dbReference>
<dbReference type="FunFam" id="3.40.50.300:FF:000398">
    <property type="entry name" value="Type IV pilus assembly ATPase PilB"/>
    <property type="match status" value="1"/>
</dbReference>
<organism evidence="5 6">
    <name type="scientific">Limnohabitans parvus II-B4</name>
    <dbReference type="NCBI Taxonomy" id="1293052"/>
    <lineage>
        <taxon>Bacteria</taxon>
        <taxon>Pseudomonadati</taxon>
        <taxon>Pseudomonadota</taxon>
        <taxon>Betaproteobacteria</taxon>
        <taxon>Burkholderiales</taxon>
        <taxon>Comamonadaceae</taxon>
        <taxon>Limnohabitans</taxon>
    </lineage>
</organism>
<sequence>MLDKLNNRPMLGAIDDAPVVSLVQQLLEQAVTLKASDLHFEPYENHYRVRMRIDGELREMTSPPMALKDRLSSRIKVLSRLDIAEKRLPQDGRMKLLLQNGRELDLRVSTLPTLFGEKLVIRVLDSAQAQLDLNQLGYEPEDLARLVEAIHRPHGMVLVTGPTGSGKTQSLYACLNLLNTAEVNIATVEDPCEIQLQGINQVNVQDKPGLTFAIALRAFLRQDPDVLMVGEVRDLETANIAIQAAQTGHLVLSTLHTNDAPSTLVRLRNMGTASYNIAASVTLITAQRLVRCLCPLCKERVSLPSDVLLKAGLPPDLLSGDAVDAFKPVGCAHCHKGFAGRTGIFQVMPVSADMQALILSGAGNQEMTQLAQREGVATLRLAGLRKVLKGITSLDEVLANTRYGA</sequence>
<keyword evidence="6" id="KW-1185">Reference proteome</keyword>
<comment type="similarity">
    <text evidence="1">Belongs to the GSP E family.</text>
</comment>
<dbReference type="InterPro" id="IPR027417">
    <property type="entry name" value="P-loop_NTPase"/>
</dbReference>
<dbReference type="AlphaFoldDB" id="A0A315E2Q5"/>
<feature type="domain" description="Bacterial type II secretion system protein E" evidence="4">
    <location>
        <begin position="220"/>
        <end position="234"/>
    </location>
</feature>
<dbReference type="GO" id="GO:0005524">
    <property type="term" value="F:ATP binding"/>
    <property type="evidence" value="ECO:0007669"/>
    <property type="project" value="UniProtKB-KW"/>
</dbReference>
<evidence type="ECO:0000313" key="5">
    <source>
        <dbReference type="EMBL" id="PUE52083.1"/>
    </source>
</evidence>
<accession>A0A315E2Q5</accession>
<protein>
    <submittedName>
        <fullName evidence="5">Type 4 pili biogenesis protein pilB (Nuleotide-binding protein)</fullName>
    </submittedName>
</protein>
<dbReference type="GO" id="GO:0005886">
    <property type="term" value="C:plasma membrane"/>
    <property type="evidence" value="ECO:0007669"/>
    <property type="project" value="TreeGrafter"/>
</dbReference>
<keyword evidence="2" id="KW-0547">Nucleotide-binding</keyword>
<dbReference type="CDD" id="cd01129">
    <property type="entry name" value="PulE-GspE-like"/>
    <property type="match status" value="1"/>
</dbReference>
<dbReference type="GO" id="GO:0016887">
    <property type="term" value="F:ATP hydrolysis activity"/>
    <property type="evidence" value="ECO:0007669"/>
    <property type="project" value="TreeGrafter"/>
</dbReference>
<keyword evidence="3" id="KW-0067">ATP-binding</keyword>
<dbReference type="Gene3D" id="3.40.50.300">
    <property type="entry name" value="P-loop containing nucleotide triphosphate hydrolases"/>
    <property type="match status" value="1"/>
</dbReference>
<dbReference type="Proteomes" id="UP000250790">
    <property type="component" value="Unassembled WGS sequence"/>
</dbReference>
<dbReference type="PROSITE" id="PS00662">
    <property type="entry name" value="T2SP_E"/>
    <property type="match status" value="1"/>
</dbReference>
<evidence type="ECO:0000313" key="6">
    <source>
        <dbReference type="Proteomes" id="UP000250790"/>
    </source>
</evidence>
<reference evidence="5 6" key="1">
    <citation type="submission" date="2017-04" db="EMBL/GenBank/DDBJ databases">
        <title>Unexpected and diverse lifestyles within the genus Limnohabitans.</title>
        <authorList>
            <person name="Kasalicky V."/>
            <person name="Mehrshad M."/>
            <person name="Andrei S.-A."/>
            <person name="Salcher M."/>
            <person name="Kratochvilova H."/>
            <person name="Simek K."/>
            <person name="Ghai R."/>
        </authorList>
    </citation>
    <scope>NUCLEOTIDE SEQUENCE [LARGE SCALE GENOMIC DNA]</scope>
    <source>
        <strain evidence="5 6">II-B4</strain>
    </source>
</reference>
<dbReference type="Gene3D" id="3.30.450.90">
    <property type="match status" value="1"/>
</dbReference>
<evidence type="ECO:0000256" key="3">
    <source>
        <dbReference type="ARBA" id="ARBA00022840"/>
    </source>
</evidence>
<dbReference type="PANTHER" id="PTHR30258">
    <property type="entry name" value="TYPE II SECRETION SYSTEM PROTEIN GSPE-RELATED"/>
    <property type="match status" value="1"/>
</dbReference>
<dbReference type="SUPFAM" id="SSF52540">
    <property type="entry name" value="P-loop containing nucleoside triphosphate hydrolases"/>
    <property type="match status" value="1"/>
</dbReference>
<name>A0A315E2Q5_9BURK</name>
<dbReference type="FunFam" id="3.30.450.90:FF:000001">
    <property type="entry name" value="Type II secretion system ATPase GspE"/>
    <property type="match status" value="1"/>
</dbReference>
<dbReference type="InterPro" id="IPR001482">
    <property type="entry name" value="T2SS/T4SS_dom"/>
</dbReference>
<evidence type="ECO:0000256" key="2">
    <source>
        <dbReference type="ARBA" id="ARBA00022741"/>
    </source>
</evidence>
<dbReference type="OrthoDB" id="5790493at2"/>
<evidence type="ECO:0000259" key="4">
    <source>
        <dbReference type="PROSITE" id="PS00662"/>
    </source>
</evidence>
<gene>
    <name evidence="5" type="ORF">B9Z37_13515</name>
</gene>
<evidence type="ECO:0000256" key="1">
    <source>
        <dbReference type="ARBA" id="ARBA00006611"/>
    </source>
</evidence>
<dbReference type="Pfam" id="PF00437">
    <property type="entry name" value="T2SSE"/>
    <property type="match status" value="1"/>
</dbReference>
<comment type="caution">
    <text evidence="5">The sequence shown here is derived from an EMBL/GenBank/DDBJ whole genome shotgun (WGS) entry which is preliminary data.</text>
</comment>